<dbReference type="GO" id="GO:0004523">
    <property type="term" value="F:RNA-DNA hybrid ribonuclease activity"/>
    <property type="evidence" value="ECO:0007669"/>
    <property type="project" value="UniProtKB-UniRule"/>
</dbReference>
<comment type="similarity">
    <text evidence="5 14 16">Belongs to the RNase HII family.</text>
</comment>
<feature type="binding site" evidence="14 15">
    <location>
        <position position="181"/>
    </location>
    <ligand>
        <name>a divalent metal cation</name>
        <dbReference type="ChEBI" id="CHEBI:60240"/>
    </ligand>
</feature>
<dbReference type="PROSITE" id="PS51975">
    <property type="entry name" value="RNASE_H_2"/>
    <property type="match status" value="1"/>
</dbReference>
<evidence type="ECO:0000256" key="3">
    <source>
        <dbReference type="ARBA" id="ARBA00004065"/>
    </source>
</evidence>
<evidence type="ECO:0000256" key="4">
    <source>
        <dbReference type="ARBA" id="ARBA00004496"/>
    </source>
</evidence>
<comment type="cofactor">
    <cofactor evidence="14 15">
        <name>Mn(2+)</name>
        <dbReference type="ChEBI" id="CHEBI:29035"/>
    </cofactor>
    <cofactor evidence="14 15">
        <name>Mg(2+)</name>
        <dbReference type="ChEBI" id="CHEBI:18420"/>
    </cofactor>
    <text evidence="14 15">Manganese or magnesium. Binds 1 divalent metal ion per monomer in the absence of substrate. May bind a second metal ion after substrate binding.</text>
</comment>
<accession>A0A380RXH4</accession>
<evidence type="ECO:0000256" key="7">
    <source>
        <dbReference type="ARBA" id="ARBA00019179"/>
    </source>
</evidence>
<protein>
    <recommendedName>
        <fullName evidence="7 14">Ribonuclease HII</fullName>
        <shortName evidence="14">RNase HII</shortName>
        <ecNumber evidence="6 14">3.1.26.4</ecNumber>
    </recommendedName>
</protein>
<dbReference type="HAMAP" id="MF_00052_B">
    <property type="entry name" value="RNase_HII_B"/>
    <property type="match status" value="1"/>
</dbReference>
<evidence type="ECO:0000256" key="6">
    <source>
        <dbReference type="ARBA" id="ARBA00012180"/>
    </source>
</evidence>
<gene>
    <name evidence="14" type="primary">rnhB</name>
    <name evidence="18" type="ORF">SAMN05661053_0832</name>
</gene>
<evidence type="ECO:0000256" key="10">
    <source>
        <dbReference type="ARBA" id="ARBA00022723"/>
    </source>
</evidence>
<evidence type="ECO:0000259" key="17">
    <source>
        <dbReference type="PROSITE" id="PS51975"/>
    </source>
</evidence>
<keyword evidence="11 14" id="KW-0255">Endonuclease</keyword>
<comment type="catalytic activity">
    <reaction evidence="1 14 15 16">
        <text>Endonucleolytic cleavage to 5'-phosphomonoester.</text>
        <dbReference type="EC" id="3.1.26.4"/>
    </reaction>
</comment>
<dbReference type="GO" id="GO:0005737">
    <property type="term" value="C:cytoplasm"/>
    <property type="evidence" value="ECO:0007669"/>
    <property type="project" value="UniProtKB-SubCell"/>
</dbReference>
<evidence type="ECO:0000256" key="9">
    <source>
        <dbReference type="ARBA" id="ARBA00022722"/>
    </source>
</evidence>
<evidence type="ECO:0000256" key="15">
    <source>
        <dbReference type="PROSITE-ProRule" id="PRU01319"/>
    </source>
</evidence>
<proteinExistence type="inferred from homology"/>
<dbReference type="InterPro" id="IPR036397">
    <property type="entry name" value="RNaseH_sf"/>
</dbReference>
<evidence type="ECO:0000256" key="2">
    <source>
        <dbReference type="ARBA" id="ARBA00001946"/>
    </source>
</evidence>
<dbReference type="PANTHER" id="PTHR10954:SF18">
    <property type="entry name" value="RIBONUCLEASE HII"/>
    <property type="match status" value="1"/>
</dbReference>
<evidence type="ECO:0000313" key="18">
    <source>
        <dbReference type="EMBL" id="SUQ19592.1"/>
    </source>
</evidence>
<feature type="binding site" evidence="14 15">
    <location>
        <position position="63"/>
    </location>
    <ligand>
        <name>a divalent metal cation</name>
        <dbReference type="ChEBI" id="CHEBI:60240"/>
    </ligand>
</feature>
<feature type="binding site" evidence="14 15">
    <location>
        <position position="62"/>
    </location>
    <ligand>
        <name>a divalent metal cation</name>
        <dbReference type="ChEBI" id="CHEBI:60240"/>
    </ligand>
</feature>
<keyword evidence="10 14" id="KW-0479">Metal-binding</keyword>
<comment type="subcellular location">
    <subcellularLocation>
        <location evidence="4 14">Cytoplasm</location>
    </subcellularLocation>
</comment>
<keyword evidence="9 14" id="KW-0540">Nuclease</keyword>
<dbReference type="GO" id="GO:0006298">
    <property type="term" value="P:mismatch repair"/>
    <property type="evidence" value="ECO:0007669"/>
    <property type="project" value="TreeGrafter"/>
</dbReference>
<dbReference type="CDD" id="cd07182">
    <property type="entry name" value="RNase_HII_bacteria_HII_like"/>
    <property type="match status" value="1"/>
</dbReference>
<evidence type="ECO:0000256" key="1">
    <source>
        <dbReference type="ARBA" id="ARBA00000077"/>
    </source>
</evidence>
<dbReference type="Proteomes" id="UP000255423">
    <property type="component" value="Unassembled WGS sequence"/>
</dbReference>
<dbReference type="AlphaFoldDB" id="A0A380RXH4"/>
<evidence type="ECO:0000256" key="16">
    <source>
        <dbReference type="RuleBase" id="RU003515"/>
    </source>
</evidence>
<dbReference type="GO" id="GO:0030145">
    <property type="term" value="F:manganese ion binding"/>
    <property type="evidence" value="ECO:0007669"/>
    <property type="project" value="UniProtKB-UniRule"/>
</dbReference>
<dbReference type="RefSeq" id="WP_109572181.1">
    <property type="nucleotide sequence ID" value="NZ_UHJL01000001.1"/>
</dbReference>
<dbReference type="GO" id="GO:0003723">
    <property type="term" value="F:RNA binding"/>
    <property type="evidence" value="ECO:0007669"/>
    <property type="project" value="UniProtKB-UniRule"/>
</dbReference>
<evidence type="ECO:0000256" key="8">
    <source>
        <dbReference type="ARBA" id="ARBA00022490"/>
    </source>
</evidence>
<dbReference type="SUPFAM" id="SSF53098">
    <property type="entry name" value="Ribonuclease H-like"/>
    <property type="match status" value="1"/>
</dbReference>
<evidence type="ECO:0000313" key="19">
    <source>
        <dbReference type="Proteomes" id="UP000255423"/>
    </source>
</evidence>
<keyword evidence="13 14" id="KW-0464">Manganese</keyword>
<dbReference type="EC" id="3.1.26.4" evidence="6 14"/>
<dbReference type="GO" id="GO:0043137">
    <property type="term" value="P:DNA replication, removal of RNA primer"/>
    <property type="evidence" value="ECO:0007669"/>
    <property type="project" value="TreeGrafter"/>
</dbReference>
<dbReference type="InterPro" id="IPR012337">
    <property type="entry name" value="RNaseH-like_sf"/>
</dbReference>
<dbReference type="Pfam" id="PF01351">
    <property type="entry name" value="RNase_HII"/>
    <property type="match status" value="2"/>
</dbReference>
<dbReference type="Gene3D" id="3.30.420.10">
    <property type="entry name" value="Ribonuclease H-like superfamily/Ribonuclease H"/>
    <property type="match status" value="1"/>
</dbReference>
<dbReference type="EMBL" id="UHJL01000001">
    <property type="protein sequence ID" value="SUQ19592.1"/>
    <property type="molecule type" value="Genomic_DNA"/>
</dbReference>
<dbReference type="PANTHER" id="PTHR10954">
    <property type="entry name" value="RIBONUCLEASE H2 SUBUNIT A"/>
    <property type="match status" value="1"/>
</dbReference>
<evidence type="ECO:0000256" key="12">
    <source>
        <dbReference type="ARBA" id="ARBA00022801"/>
    </source>
</evidence>
<evidence type="ECO:0000256" key="14">
    <source>
        <dbReference type="HAMAP-Rule" id="MF_00052"/>
    </source>
</evidence>
<reference evidence="18 19" key="1">
    <citation type="submission" date="2017-08" db="EMBL/GenBank/DDBJ databases">
        <authorList>
            <person name="de Groot N.N."/>
        </authorList>
    </citation>
    <scope>NUCLEOTIDE SEQUENCE [LARGE SCALE GENOMIC DNA]</scope>
    <source>
        <strain evidence="18 19">HM2</strain>
    </source>
</reference>
<keyword evidence="12 14" id="KW-0378">Hydrolase</keyword>
<dbReference type="NCBIfam" id="NF000595">
    <property type="entry name" value="PRK00015.1-3"/>
    <property type="match status" value="1"/>
</dbReference>
<evidence type="ECO:0000256" key="11">
    <source>
        <dbReference type="ARBA" id="ARBA00022759"/>
    </source>
</evidence>
<organism evidence="18 19">
    <name type="scientific">Fibrobacter succinogenes</name>
    <name type="common">Bacteroides succinogenes</name>
    <dbReference type="NCBI Taxonomy" id="833"/>
    <lineage>
        <taxon>Bacteria</taxon>
        <taxon>Pseudomonadati</taxon>
        <taxon>Fibrobacterota</taxon>
        <taxon>Fibrobacteria</taxon>
        <taxon>Fibrobacterales</taxon>
        <taxon>Fibrobacteraceae</taxon>
        <taxon>Fibrobacter</taxon>
    </lineage>
</organism>
<feature type="domain" description="RNase H type-2" evidence="17">
    <location>
        <begin position="56"/>
        <end position="267"/>
    </location>
</feature>
<comment type="cofactor">
    <cofactor evidence="2">
        <name>Mg(2+)</name>
        <dbReference type="ChEBI" id="CHEBI:18420"/>
    </cofactor>
</comment>
<dbReference type="GO" id="GO:0032299">
    <property type="term" value="C:ribonuclease H2 complex"/>
    <property type="evidence" value="ECO:0007669"/>
    <property type="project" value="TreeGrafter"/>
</dbReference>
<name>A0A380RXH4_FIBSU</name>
<keyword evidence="8 14" id="KW-0963">Cytoplasm</keyword>
<dbReference type="InterPro" id="IPR001352">
    <property type="entry name" value="RNase_HII/HIII"/>
</dbReference>
<evidence type="ECO:0000256" key="13">
    <source>
        <dbReference type="ARBA" id="ARBA00023211"/>
    </source>
</evidence>
<dbReference type="InterPro" id="IPR022898">
    <property type="entry name" value="RNase_HII"/>
</dbReference>
<dbReference type="InterPro" id="IPR024567">
    <property type="entry name" value="RNase_HII/HIII_dom"/>
</dbReference>
<sequence>MKFKLPAFLENIESPVEGEVALRKFAANPLAFGGDLDLFSAGANGARSENASYGSAIVVGIDEVGRGPLAGPVVACAAVLKSPDALLTLNDSKKLSRPKREAMFDAVKDACACYAIASASVEEIDEINILEADFLAMRRALQALGFPGLNEIAPEIPIEVKGSFAEVLGTPSCPKILIAVDGNLKIDKMPQDIQMPIVKGDGRIASISAASILAKVFRDRYMDKLEELYPGYGFDKHAGYGTKAHLDAIRRQGFTPAHRKTFHPKSL</sequence>
<comment type="function">
    <text evidence="3 14 16">Endonuclease that specifically degrades the RNA of RNA-DNA hybrids.</text>
</comment>
<evidence type="ECO:0000256" key="5">
    <source>
        <dbReference type="ARBA" id="ARBA00007383"/>
    </source>
</evidence>